<sequence>MWSGNTNGDERPAQKYCLECGWSATPDEDDTVEDVSRRALEHFVETGHTVVSIDYLPPPLLDRC</sequence>
<dbReference type="RefSeq" id="WP_246966147.1">
    <property type="nucleotide sequence ID" value="NZ_CP095397.1"/>
</dbReference>
<evidence type="ECO:0000313" key="1">
    <source>
        <dbReference type="EMBL" id="MFC4247960.1"/>
    </source>
</evidence>
<comment type="caution">
    <text evidence="1">The sequence shown here is derived from an EMBL/GenBank/DDBJ whole genome shotgun (WGS) entry which is preliminary data.</text>
</comment>
<protein>
    <submittedName>
        <fullName evidence="1">Uncharacterized protein</fullName>
    </submittedName>
</protein>
<organism evidence="1 2">
    <name type="scientific">Natribaculum luteum</name>
    <dbReference type="NCBI Taxonomy" id="1586232"/>
    <lineage>
        <taxon>Archaea</taxon>
        <taxon>Methanobacteriati</taxon>
        <taxon>Methanobacteriota</taxon>
        <taxon>Stenosarchaea group</taxon>
        <taxon>Halobacteria</taxon>
        <taxon>Halobacteriales</taxon>
        <taxon>Natrialbaceae</taxon>
        <taxon>Natribaculum</taxon>
    </lineage>
</organism>
<reference evidence="1 2" key="1">
    <citation type="journal article" date="2014" name="Int. J. Syst. Evol. Microbiol.">
        <title>Complete genome sequence of Corynebacterium casei LMG S-19264T (=DSM 44701T), isolated from a smear-ripened cheese.</title>
        <authorList>
            <consortium name="US DOE Joint Genome Institute (JGI-PGF)"/>
            <person name="Walter F."/>
            <person name="Albersmeier A."/>
            <person name="Kalinowski J."/>
            <person name="Ruckert C."/>
        </authorList>
    </citation>
    <scope>NUCLEOTIDE SEQUENCE [LARGE SCALE GENOMIC DNA]</scope>
    <source>
        <strain evidence="1 2">IBRC-M 10912</strain>
    </source>
</reference>
<evidence type="ECO:0000313" key="2">
    <source>
        <dbReference type="Proteomes" id="UP001595821"/>
    </source>
</evidence>
<accession>A0ABD5P0Z2</accession>
<proteinExistence type="predicted"/>
<dbReference type="EMBL" id="JBHSDJ010000109">
    <property type="protein sequence ID" value="MFC4247960.1"/>
    <property type="molecule type" value="Genomic_DNA"/>
</dbReference>
<name>A0ABD5P0Z2_9EURY</name>
<dbReference type="GeneID" id="71854075"/>
<gene>
    <name evidence="1" type="ORF">ACFOZ7_13580</name>
</gene>
<dbReference type="Proteomes" id="UP001595821">
    <property type="component" value="Unassembled WGS sequence"/>
</dbReference>
<dbReference type="AlphaFoldDB" id="A0ABD5P0Z2"/>